<evidence type="ECO:0000313" key="4">
    <source>
        <dbReference type="Proteomes" id="UP000264036"/>
    </source>
</evidence>
<dbReference type="Gene3D" id="2.60.120.10">
    <property type="entry name" value="Jelly Rolls"/>
    <property type="match status" value="1"/>
</dbReference>
<reference evidence="3 4" key="1">
    <citation type="journal article" date="2018" name="Nat. Biotechnol.">
        <title>A standardized bacterial taxonomy based on genome phylogeny substantially revises the tree of life.</title>
        <authorList>
            <person name="Parks D.H."/>
            <person name="Chuvochina M."/>
            <person name="Waite D.W."/>
            <person name="Rinke C."/>
            <person name="Skarshewski A."/>
            <person name="Chaumeil P.A."/>
            <person name="Hugenholtz P."/>
        </authorList>
    </citation>
    <scope>NUCLEOTIDE SEQUENCE [LARGE SCALE GENOMIC DNA]</scope>
    <source>
        <strain evidence="3">UBA10707</strain>
    </source>
</reference>
<evidence type="ECO:0000256" key="1">
    <source>
        <dbReference type="ARBA" id="ARBA00022723"/>
    </source>
</evidence>
<keyword evidence="1" id="KW-0479">Metal-binding</keyword>
<feature type="domain" description="Cupin type-2" evidence="2">
    <location>
        <begin position="61"/>
        <end position="128"/>
    </location>
</feature>
<dbReference type="Pfam" id="PF07883">
    <property type="entry name" value="Cupin_2"/>
    <property type="match status" value="1"/>
</dbReference>
<protein>
    <submittedName>
        <fullName evidence="3">Cupin domain-containing protein</fullName>
    </submittedName>
</protein>
<dbReference type="Proteomes" id="UP000264036">
    <property type="component" value="Unassembled WGS sequence"/>
</dbReference>
<dbReference type="EMBL" id="DOEK01000028">
    <property type="protein sequence ID" value="HBP30044.1"/>
    <property type="molecule type" value="Genomic_DNA"/>
</dbReference>
<name>A0A356LGJ5_9BURK</name>
<dbReference type="InterPro" id="IPR014710">
    <property type="entry name" value="RmlC-like_jellyroll"/>
</dbReference>
<dbReference type="PANTHER" id="PTHR35848:SF6">
    <property type="entry name" value="CUPIN TYPE-2 DOMAIN-CONTAINING PROTEIN"/>
    <property type="match status" value="1"/>
</dbReference>
<gene>
    <name evidence="3" type="ORF">DD666_11575</name>
</gene>
<proteinExistence type="predicted"/>
<evidence type="ECO:0000313" key="3">
    <source>
        <dbReference type="EMBL" id="HBP30044.1"/>
    </source>
</evidence>
<evidence type="ECO:0000259" key="2">
    <source>
        <dbReference type="Pfam" id="PF07883"/>
    </source>
</evidence>
<dbReference type="InterPro" id="IPR013096">
    <property type="entry name" value="Cupin_2"/>
</dbReference>
<accession>A0A356LGJ5</accession>
<organism evidence="3 4">
    <name type="scientific">Advenella kashmirensis</name>
    <dbReference type="NCBI Taxonomy" id="310575"/>
    <lineage>
        <taxon>Bacteria</taxon>
        <taxon>Pseudomonadati</taxon>
        <taxon>Pseudomonadota</taxon>
        <taxon>Betaproteobacteria</taxon>
        <taxon>Burkholderiales</taxon>
        <taxon>Alcaligenaceae</taxon>
    </lineage>
</organism>
<dbReference type="SUPFAM" id="SSF51182">
    <property type="entry name" value="RmlC-like cupins"/>
    <property type="match status" value="1"/>
</dbReference>
<sequence length="142" mass="15283">MTDSTAQTASTTSKKTGACSWIVREADVPGYSPANHHGTVNRRLIGPETVGARHLEVLVGTIEQNRGALPHAHPGIEQVVYLLSGTADVEMDGEKGSLQAGDCCFFPADKKHIFTVTSAEPARLLVIYSPPYEENPARVVRD</sequence>
<dbReference type="PANTHER" id="PTHR35848">
    <property type="entry name" value="OXALATE-BINDING PROTEIN"/>
    <property type="match status" value="1"/>
</dbReference>
<dbReference type="AlphaFoldDB" id="A0A356LGJ5"/>
<dbReference type="GO" id="GO:0046872">
    <property type="term" value="F:metal ion binding"/>
    <property type="evidence" value="ECO:0007669"/>
    <property type="project" value="UniProtKB-KW"/>
</dbReference>
<dbReference type="InterPro" id="IPR011051">
    <property type="entry name" value="RmlC_Cupin_sf"/>
</dbReference>
<dbReference type="InterPro" id="IPR051610">
    <property type="entry name" value="GPI/OXD"/>
</dbReference>
<dbReference type="CDD" id="cd02209">
    <property type="entry name" value="cupin_XRE_C"/>
    <property type="match status" value="1"/>
</dbReference>
<comment type="caution">
    <text evidence="3">The sequence shown here is derived from an EMBL/GenBank/DDBJ whole genome shotgun (WGS) entry which is preliminary data.</text>
</comment>